<evidence type="ECO:0000256" key="5">
    <source>
        <dbReference type="ARBA" id="ARBA00022840"/>
    </source>
</evidence>
<organism evidence="14 15">
    <name type="scientific">Diacronema lutheri</name>
    <name type="common">Unicellular marine alga</name>
    <name type="synonym">Monochrysis lutheri</name>
    <dbReference type="NCBI Taxonomy" id="2081491"/>
    <lineage>
        <taxon>Eukaryota</taxon>
        <taxon>Haptista</taxon>
        <taxon>Haptophyta</taxon>
        <taxon>Pavlovophyceae</taxon>
        <taxon>Pavlovales</taxon>
        <taxon>Pavlovaceae</taxon>
        <taxon>Diacronema</taxon>
    </lineage>
</organism>
<dbReference type="FunFam" id="1.10.10.2420:FF:000001">
    <property type="entry name" value="Glutamine--tRNA ligase cytoplasmic"/>
    <property type="match status" value="1"/>
</dbReference>
<dbReference type="Proteomes" id="UP000751190">
    <property type="component" value="Unassembled WGS sequence"/>
</dbReference>
<dbReference type="InterPro" id="IPR020059">
    <property type="entry name" value="Glu/Gln-tRNA-synth_Ib_codon-bd"/>
</dbReference>
<dbReference type="GO" id="GO:0004819">
    <property type="term" value="F:glutamine-tRNA ligase activity"/>
    <property type="evidence" value="ECO:0007669"/>
    <property type="project" value="UniProtKB-EC"/>
</dbReference>
<dbReference type="Pfam" id="PF20974">
    <property type="entry name" value="tRNA-synt_1c_C2"/>
    <property type="match status" value="1"/>
</dbReference>
<evidence type="ECO:0000256" key="8">
    <source>
        <dbReference type="ARBA" id="ARBA00048270"/>
    </source>
</evidence>
<dbReference type="PRINTS" id="PR00987">
    <property type="entry name" value="TRNASYNTHGLU"/>
</dbReference>
<evidence type="ECO:0000256" key="3">
    <source>
        <dbReference type="ARBA" id="ARBA00022598"/>
    </source>
</evidence>
<evidence type="ECO:0000256" key="6">
    <source>
        <dbReference type="ARBA" id="ARBA00022917"/>
    </source>
</evidence>
<dbReference type="EC" id="6.1.1.18" evidence="2"/>
<dbReference type="InterPro" id="IPR011035">
    <property type="entry name" value="Ribosomal_bL25/Gln-tRNA_synth"/>
</dbReference>
<dbReference type="InterPro" id="IPR042558">
    <property type="entry name" value="Gln-tRNA-synth_Ib_RNA-bd_N_1"/>
</dbReference>
<dbReference type="FunFam" id="3.40.50.620:FF:000037">
    <property type="entry name" value="Glutamine--tRNA ligase cytoplasmic"/>
    <property type="match status" value="1"/>
</dbReference>
<keyword evidence="3 9" id="KW-0436">Ligase</keyword>
<evidence type="ECO:0000259" key="10">
    <source>
        <dbReference type="Pfam" id="PF00749"/>
    </source>
</evidence>
<dbReference type="GO" id="GO:0005829">
    <property type="term" value="C:cytosol"/>
    <property type="evidence" value="ECO:0007669"/>
    <property type="project" value="TreeGrafter"/>
</dbReference>
<dbReference type="InterPro" id="IPR007639">
    <property type="entry name" value="Gln-tRNA-synth_Ib_RNA-bd_N"/>
</dbReference>
<reference evidence="14" key="1">
    <citation type="submission" date="2021-05" db="EMBL/GenBank/DDBJ databases">
        <title>The genome of the haptophyte Pavlova lutheri (Diacronema luteri, Pavlovales) - a model for lipid biosynthesis in eukaryotic algae.</title>
        <authorList>
            <person name="Hulatt C.J."/>
            <person name="Posewitz M.C."/>
        </authorList>
    </citation>
    <scope>NUCLEOTIDE SEQUENCE</scope>
    <source>
        <strain evidence="14">NIVA-4/92</strain>
    </source>
</reference>
<feature type="domain" description="Glutamyl/glutaminyl-tRNA synthetase class Ib anti-codon binding" evidence="11">
    <location>
        <begin position="593"/>
        <end position="692"/>
    </location>
</feature>
<sequence length="811" mass="88475">MSDILTRLQLEPGVDNAKVLAALEHAAGAAGVSAGCSKEVGVLLFKLVSSPKGKAVPEAHRDMLARLIGCGDVHRPPQLDAGIAYLARTSTPSEAELREQSGVGIVVSDAEITDAANALVQAERESIVAARYLTNVGMLVRKLTDSERLKWAEGAKLKAALESAVGALLGPKTAEDLDVKAARAAFAARTGANQAVAPAAKAQSNPAAAATAAAKAGNAAGGVEEPLGAEKKFRTPSENFGEPPYALNPPEILAAHLKATGGKVVTRFPPEPNGYLHIGHAKAMHMNFGFARRNGGQTILRYDDTNPEAEEEEFFDAIDREVRWLGHSYCAKTYSSEHFAKLHELAVQLIKIGGAYVCHMTQEQVKASRLVLQDAHKPGGSELREQDVPAAAKSPWRDRSVEENLRWFARMRAARVAEGEACLRFKGDLASPNPNQWDLTAYRVKFARHPAVGAGWCIYPTYDFTHCLIDSLENVTHSLCTLEFETRQAPNGPYYWLLDKLGMYKPQTWEYGRLNITHTVLSKRRLNMLVTRKHVDGWDDPRLLTLAGLRRRGFSAETINKFCELVGVTRADGVLTNYEQLEVVARAELDVCARRLMAVLRPLRVVLTNLDGTRTVSVRNHPKDESMGSREVLLGRTIFIDHSDFRLEDDPSYYGLAPGKEVGLKHIGLFARCDDVVRGPDGAVLELRASLDFNSAERAKKAQPKGVLQWVPAEGSVPLAEVRLYDRLFTVPNVAAHDDWLGCINPASLERVHGALGEKAIVECTPGTRVQFERVGFFVCDQDSGARGLVFNRILGLKESKDKAALAKGAS</sequence>
<dbReference type="GO" id="GO:0006425">
    <property type="term" value="P:glutaminyl-tRNA aminoacylation"/>
    <property type="evidence" value="ECO:0007669"/>
    <property type="project" value="InterPro"/>
</dbReference>
<dbReference type="InterPro" id="IPR020056">
    <property type="entry name" value="Rbsml_bL25/Gln-tRNA_synth_N"/>
</dbReference>
<dbReference type="InterPro" id="IPR020058">
    <property type="entry name" value="Glu/Gln-tRNA-synth_Ib_cat-dom"/>
</dbReference>
<dbReference type="InterPro" id="IPR004514">
    <property type="entry name" value="Gln-tRNA-synth"/>
</dbReference>
<dbReference type="FunFam" id="1.10.1160.10:FF:000001">
    <property type="entry name" value="Glutamine--tRNA ligase"/>
    <property type="match status" value="1"/>
</dbReference>
<comment type="catalytic activity">
    <reaction evidence="8">
        <text>tRNA(Gln) + L-glutamine + ATP = L-glutaminyl-tRNA(Gln) + AMP + diphosphate</text>
        <dbReference type="Rhea" id="RHEA:20121"/>
        <dbReference type="Rhea" id="RHEA-COMP:9662"/>
        <dbReference type="Rhea" id="RHEA-COMP:9681"/>
        <dbReference type="ChEBI" id="CHEBI:30616"/>
        <dbReference type="ChEBI" id="CHEBI:33019"/>
        <dbReference type="ChEBI" id="CHEBI:58359"/>
        <dbReference type="ChEBI" id="CHEBI:78442"/>
        <dbReference type="ChEBI" id="CHEBI:78521"/>
        <dbReference type="ChEBI" id="CHEBI:456215"/>
        <dbReference type="EC" id="6.1.1.18"/>
    </reaction>
</comment>
<dbReference type="Pfam" id="PF00749">
    <property type="entry name" value="tRNA-synt_1c"/>
    <property type="match status" value="1"/>
</dbReference>
<dbReference type="SUPFAM" id="SSF50715">
    <property type="entry name" value="Ribosomal protein L25-like"/>
    <property type="match status" value="1"/>
</dbReference>
<name>A0A8J5XZR5_DIALT</name>
<dbReference type="InterPro" id="IPR050132">
    <property type="entry name" value="Gln/Glu-tRNA_Ligase"/>
</dbReference>
<evidence type="ECO:0000256" key="1">
    <source>
        <dbReference type="ARBA" id="ARBA00005594"/>
    </source>
</evidence>
<keyword evidence="7 9" id="KW-0030">Aminoacyl-tRNA synthetase</keyword>
<dbReference type="PANTHER" id="PTHR43097:SF4">
    <property type="entry name" value="GLUTAMINE--TRNA LIGASE"/>
    <property type="match status" value="1"/>
</dbReference>
<comment type="similarity">
    <text evidence="1 9">Belongs to the class-I aminoacyl-tRNA synthetase family.</text>
</comment>
<protein>
    <recommendedName>
        <fullName evidence="2">glutamine--tRNA ligase</fullName>
        <ecNumber evidence="2">6.1.1.18</ecNumber>
    </recommendedName>
</protein>
<feature type="domain" description="Glutaminyl-tRNA synthetase class Ib non-specific RNA-binding" evidence="12">
    <location>
        <begin position="14"/>
        <end position="153"/>
    </location>
</feature>
<dbReference type="Pfam" id="PF03950">
    <property type="entry name" value="tRNA-synt_1c_C"/>
    <property type="match status" value="1"/>
</dbReference>
<evidence type="ECO:0000256" key="7">
    <source>
        <dbReference type="ARBA" id="ARBA00023146"/>
    </source>
</evidence>
<dbReference type="PROSITE" id="PS00178">
    <property type="entry name" value="AA_TRNA_LIGASE_I"/>
    <property type="match status" value="1"/>
</dbReference>
<dbReference type="AlphaFoldDB" id="A0A8J5XZR5"/>
<evidence type="ECO:0000259" key="13">
    <source>
        <dbReference type="Pfam" id="PF20974"/>
    </source>
</evidence>
<evidence type="ECO:0000259" key="12">
    <source>
        <dbReference type="Pfam" id="PF04558"/>
    </source>
</evidence>
<accession>A0A8J5XZR5</accession>
<evidence type="ECO:0000313" key="15">
    <source>
        <dbReference type="Proteomes" id="UP000751190"/>
    </source>
</evidence>
<dbReference type="PANTHER" id="PTHR43097">
    <property type="entry name" value="GLUTAMINE-TRNA LIGASE"/>
    <property type="match status" value="1"/>
</dbReference>
<proteinExistence type="inferred from homology"/>
<evidence type="ECO:0000259" key="11">
    <source>
        <dbReference type="Pfam" id="PF03950"/>
    </source>
</evidence>
<keyword evidence="5 9" id="KW-0067">ATP-binding</keyword>
<keyword evidence="4 9" id="KW-0547">Nucleotide-binding</keyword>
<dbReference type="OrthoDB" id="10250478at2759"/>
<dbReference type="InterPro" id="IPR049437">
    <property type="entry name" value="tRNA-synt_1c_C2"/>
</dbReference>
<dbReference type="Pfam" id="PF04558">
    <property type="entry name" value="tRNA_synt_1c_R1"/>
    <property type="match status" value="1"/>
</dbReference>
<dbReference type="NCBIfam" id="TIGR00440">
    <property type="entry name" value="glnS"/>
    <property type="match status" value="1"/>
</dbReference>
<evidence type="ECO:0000256" key="4">
    <source>
        <dbReference type="ARBA" id="ARBA00022741"/>
    </source>
</evidence>
<keyword evidence="15" id="KW-1185">Reference proteome</keyword>
<dbReference type="Gene3D" id="1.10.10.2420">
    <property type="match status" value="1"/>
</dbReference>
<feature type="domain" description="tRNA synthetases class I (E and Q) anti-codon binding" evidence="13">
    <location>
        <begin position="707"/>
        <end position="781"/>
    </location>
</feature>
<dbReference type="InterPro" id="IPR042559">
    <property type="entry name" value="Gln-tRNA-synth_Ib_RNA-bd_N_2"/>
</dbReference>
<dbReference type="InterPro" id="IPR014729">
    <property type="entry name" value="Rossmann-like_a/b/a_fold"/>
</dbReference>
<dbReference type="SUPFAM" id="SSF52374">
    <property type="entry name" value="Nucleotidylyl transferase"/>
    <property type="match status" value="1"/>
</dbReference>
<dbReference type="EMBL" id="JAGTXO010000001">
    <property type="protein sequence ID" value="KAG8470970.1"/>
    <property type="molecule type" value="Genomic_DNA"/>
</dbReference>
<keyword evidence="6 9" id="KW-0648">Protein biosynthesis</keyword>
<dbReference type="InterPro" id="IPR000924">
    <property type="entry name" value="Glu/Gln-tRNA-synth"/>
</dbReference>
<dbReference type="Gene3D" id="3.40.50.620">
    <property type="entry name" value="HUPs"/>
    <property type="match status" value="1"/>
</dbReference>
<feature type="domain" description="Glutamyl/glutaminyl-tRNA synthetase class Ib catalytic" evidence="10">
    <location>
        <begin position="263"/>
        <end position="590"/>
    </location>
</feature>
<comment type="caution">
    <text evidence="14">The sequence shown here is derived from an EMBL/GenBank/DDBJ whole genome shotgun (WGS) entry which is preliminary data.</text>
</comment>
<dbReference type="OMA" id="FAWRIMG"/>
<dbReference type="GO" id="GO:0005524">
    <property type="term" value="F:ATP binding"/>
    <property type="evidence" value="ECO:0007669"/>
    <property type="project" value="UniProtKB-KW"/>
</dbReference>
<dbReference type="InterPro" id="IPR001412">
    <property type="entry name" value="aa-tRNA-synth_I_CS"/>
</dbReference>
<evidence type="ECO:0000256" key="9">
    <source>
        <dbReference type="RuleBase" id="RU363037"/>
    </source>
</evidence>
<dbReference type="Gene3D" id="2.40.240.10">
    <property type="entry name" value="Ribosomal Protein L25, Chain P"/>
    <property type="match status" value="2"/>
</dbReference>
<dbReference type="Gene3D" id="1.10.8.1290">
    <property type="entry name" value="Glutaminyl-tRNA synthetase, non-specific RNA binding region part 1, domain 1"/>
    <property type="match status" value="1"/>
</dbReference>
<gene>
    <name evidence="14" type="ORF">KFE25_009391</name>
</gene>
<evidence type="ECO:0000256" key="2">
    <source>
        <dbReference type="ARBA" id="ARBA00012836"/>
    </source>
</evidence>
<evidence type="ECO:0000313" key="14">
    <source>
        <dbReference type="EMBL" id="KAG8470970.1"/>
    </source>
</evidence>